<reference evidence="4 5" key="1">
    <citation type="journal article" date="2015" name="Appl. Environ. Microbiol.">
        <title>The Enterobacterium Trabulsiella odontotermitis Presents Novel Adaptations Related to Its Association with Fungus-Growing Termites.</title>
        <authorList>
            <person name="Sapountzis P."/>
            <person name="Gruntjes T."/>
            <person name="Otani S."/>
            <person name="Estevez J."/>
            <person name="da Costa R.R."/>
            <person name="Plunkett G.3rd."/>
            <person name="Perna N.T."/>
            <person name="Poulsen M."/>
        </authorList>
    </citation>
    <scope>NUCLEOTIDE SEQUENCE [LARGE SCALE GENOMIC DNA]</scope>
    <source>
        <strain evidence="4 5">12</strain>
    </source>
</reference>
<evidence type="ECO:0000313" key="5">
    <source>
        <dbReference type="Proteomes" id="UP000037393"/>
    </source>
</evidence>
<dbReference type="GO" id="GO:0016020">
    <property type="term" value="C:membrane"/>
    <property type="evidence" value="ECO:0007669"/>
    <property type="project" value="TreeGrafter"/>
</dbReference>
<dbReference type="Proteomes" id="UP000037393">
    <property type="component" value="Unassembled WGS sequence"/>
</dbReference>
<dbReference type="InterPro" id="IPR057326">
    <property type="entry name" value="KR_dom"/>
</dbReference>
<keyword evidence="5" id="KW-1185">Reference proteome</keyword>
<evidence type="ECO:0000256" key="1">
    <source>
        <dbReference type="ARBA" id="ARBA00006484"/>
    </source>
</evidence>
<gene>
    <name evidence="4" type="ORF">GM31_01425</name>
</gene>
<sequence>MNISGNTILITGATSGIGRALAEAFHARGNQVIITGRRQALLDDITAKNPGMVGYRLDLADEARRVDLAAEIRSRFPALNVLIANAGISQTEDLTDEGWNTDVAQAIVDTNILGVIRATAAFLPLLKTQANATLMATSSALAFVPRADFPTYCASKAFLHSWLVSLRHQLRNIPVEVLELSPPYVQTELTGVQQASDPRAVPLADYIHDVMALLEHHDHPGGEILLERDNARRWAEKEGTYDAIFRAINPS</sequence>
<proteinExistence type="inferred from homology"/>
<dbReference type="PANTHER" id="PTHR44196:SF1">
    <property type="entry name" value="DEHYDROGENASE_REDUCTASE SDR FAMILY MEMBER 7B"/>
    <property type="match status" value="1"/>
</dbReference>
<accession>A0A0L0GSG2</accession>
<dbReference type="InterPro" id="IPR002347">
    <property type="entry name" value="SDR_fam"/>
</dbReference>
<evidence type="ECO:0000259" key="3">
    <source>
        <dbReference type="SMART" id="SM00822"/>
    </source>
</evidence>
<organism evidence="4 5">
    <name type="scientific">Trabulsiella odontotermitis</name>
    <dbReference type="NCBI Taxonomy" id="379893"/>
    <lineage>
        <taxon>Bacteria</taxon>
        <taxon>Pseudomonadati</taxon>
        <taxon>Pseudomonadota</taxon>
        <taxon>Gammaproteobacteria</taxon>
        <taxon>Enterobacterales</taxon>
        <taxon>Enterobacteriaceae</taxon>
        <taxon>Trabulsiella</taxon>
    </lineage>
</organism>
<dbReference type="SMART" id="SM00822">
    <property type="entry name" value="PKS_KR"/>
    <property type="match status" value="1"/>
</dbReference>
<dbReference type="PRINTS" id="PR00081">
    <property type="entry name" value="GDHRDH"/>
</dbReference>
<dbReference type="PROSITE" id="PS00061">
    <property type="entry name" value="ADH_SHORT"/>
    <property type="match status" value="1"/>
</dbReference>
<dbReference type="Gene3D" id="3.40.50.720">
    <property type="entry name" value="NAD(P)-binding Rossmann-like Domain"/>
    <property type="match status" value="1"/>
</dbReference>
<keyword evidence="2" id="KW-0560">Oxidoreductase</keyword>
<dbReference type="Pfam" id="PF00106">
    <property type="entry name" value="adh_short"/>
    <property type="match status" value="1"/>
</dbReference>
<dbReference type="PATRIC" id="fig|379893.4.peg.292"/>
<comment type="caution">
    <text evidence="4">The sequence shown here is derived from an EMBL/GenBank/DDBJ whole genome shotgun (WGS) entry which is preliminary data.</text>
</comment>
<protein>
    <submittedName>
        <fullName evidence="4">DltE</fullName>
    </submittedName>
</protein>
<dbReference type="AlphaFoldDB" id="A0A0L0GSG2"/>
<dbReference type="RefSeq" id="WP_049857487.1">
    <property type="nucleotide sequence ID" value="NZ_JNGI01000124.1"/>
</dbReference>
<dbReference type="OrthoDB" id="9810734at2"/>
<feature type="domain" description="Ketoreductase" evidence="3">
    <location>
        <begin position="6"/>
        <end position="180"/>
    </location>
</feature>
<dbReference type="InterPro" id="IPR036291">
    <property type="entry name" value="NAD(P)-bd_dom_sf"/>
</dbReference>
<dbReference type="STRING" id="379893.GCA_001297775_01077"/>
<dbReference type="GO" id="GO:0016491">
    <property type="term" value="F:oxidoreductase activity"/>
    <property type="evidence" value="ECO:0007669"/>
    <property type="project" value="UniProtKB-KW"/>
</dbReference>
<dbReference type="SUPFAM" id="SSF51735">
    <property type="entry name" value="NAD(P)-binding Rossmann-fold domains"/>
    <property type="match status" value="1"/>
</dbReference>
<dbReference type="InterPro" id="IPR020904">
    <property type="entry name" value="Sc_DH/Rdtase_CS"/>
</dbReference>
<name>A0A0L0GSG2_9ENTR</name>
<dbReference type="EMBL" id="JNGI01000124">
    <property type="protein sequence ID" value="KNC91686.1"/>
    <property type="molecule type" value="Genomic_DNA"/>
</dbReference>
<evidence type="ECO:0000256" key="2">
    <source>
        <dbReference type="ARBA" id="ARBA00023002"/>
    </source>
</evidence>
<evidence type="ECO:0000313" key="4">
    <source>
        <dbReference type="EMBL" id="KNC91686.1"/>
    </source>
</evidence>
<dbReference type="PANTHER" id="PTHR44196">
    <property type="entry name" value="DEHYDROGENASE/REDUCTASE SDR FAMILY MEMBER 7B"/>
    <property type="match status" value="1"/>
</dbReference>
<comment type="similarity">
    <text evidence="1">Belongs to the short-chain dehydrogenases/reductases (SDR) family.</text>
</comment>